<dbReference type="Proteomes" id="UP001153678">
    <property type="component" value="Unassembled WGS sequence"/>
</dbReference>
<feature type="transmembrane region" description="Helical" evidence="1">
    <location>
        <begin position="422"/>
        <end position="442"/>
    </location>
</feature>
<organism evidence="2 3">
    <name type="scientific">Funneliformis geosporum</name>
    <dbReference type="NCBI Taxonomy" id="1117311"/>
    <lineage>
        <taxon>Eukaryota</taxon>
        <taxon>Fungi</taxon>
        <taxon>Fungi incertae sedis</taxon>
        <taxon>Mucoromycota</taxon>
        <taxon>Glomeromycotina</taxon>
        <taxon>Glomeromycetes</taxon>
        <taxon>Glomerales</taxon>
        <taxon>Glomeraceae</taxon>
        <taxon>Funneliformis</taxon>
    </lineage>
</organism>
<dbReference type="OrthoDB" id="73465at2759"/>
<comment type="caution">
    <text evidence="2">The sequence shown here is derived from an EMBL/GenBank/DDBJ whole genome shotgun (WGS) entry which is preliminary data.</text>
</comment>
<keyword evidence="1" id="KW-0812">Transmembrane</keyword>
<sequence>MDFHDPMNLSKSSIVDCSLKQNDNILDDNFQLNGDDNLFQVKLNCQINDKEICAKVENSFKLAGDIITYALVLHTPIIVDAVFGQMDPKVLGGATASRFISITDDDDKERFYPQALVKQLQFPTQTSGYADSDIKAQFNSLQNWYFPDDEGSIKEGQHELLYTVLHELIHGLGFISSWKNHIDLQLQTPTRGLTPFVVTGSYVVPPALPDGSFEFTGFYETIFDKFVVMNNNGDRNELSTLTDELNQFSGRNKQFTQLSSFYNELQNSPQFDAAKKVLSSSTIKNSLIFLPKGSTNIQVDGLILETSLNTYVAGTSIVHADLATYSNDSDFLMIYTGFVGISMNEIIRKSGNRTGSAIGPKLLGVLNSIGYTIANNPIKPKSSTVSISISNKPELDFFELLFISFSFVLPGSIGEYTVGSKLFPIIVTLGLYGFVYSAVEYLQRK</sequence>
<keyword evidence="1" id="KW-0472">Membrane</keyword>
<reference evidence="2" key="1">
    <citation type="submission" date="2022-08" db="EMBL/GenBank/DDBJ databases">
        <authorList>
            <person name="Kallberg Y."/>
            <person name="Tangrot J."/>
            <person name="Rosling A."/>
        </authorList>
    </citation>
    <scope>NUCLEOTIDE SEQUENCE</scope>
    <source>
        <strain evidence="2">Wild A</strain>
    </source>
</reference>
<keyword evidence="3" id="KW-1185">Reference proteome</keyword>
<gene>
    <name evidence="2" type="ORF">FWILDA_LOCUS6575</name>
</gene>
<evidence type="ECO:0000313" key="3">
    <source>
        <dbReference type="Proteomes" id="UP001153678"/>
    </source>
</evidence>
<accession>A0A9W4WRZ3</accession>
<evidence type="ECO:0000256" key="1">
    <source>
        <dbReference type="SAM" id="Phobius"/>
    </source>
</evidence>
<name>A0A9W4WRZ3_9GLOM</name>
<evidence type="ECO:0000313" key="2">
    <source>
        <dbReference type="EMBL" id="CAI2174401.1"/>
    </source>
</evidence>
<proteinExistence type="predicted"/>
<keyword evidence="1" id="KW-1133">Transmembrane helix</keyword>
<dbReference type="AlphaFoldDB" id="A0A9W4WRZ3"/>
<dbReference type="EMBL" id="CAMKVN010001206">
    <property type="protein sequence ID" value="CAI2174401.1"/>
    <property type="molecule type" value="Genomic_DNA"/>
</dbReference>
<protein>
    <submittedName>
        <fullName evidence="2">5469_t:CDS:1</fullName>
    </submittedName>
</protein>